<dbReference type="Pfam" id="PF06791">
    <property type="entry name" value="TMP_2"/>
    <property type="match status" value="1"/>
</dbReference>
<evidence type="ECO:0000256" key="3">
    <source>
        <dbReference type="SAM" id="Phobius"/>
    </source>
</evidence>
<keyword evidence="3" id="KW-0472">Membrane</keyword>
<evidence type="ECO:0000256" key="2">
    <source>
        <dbReference type="SAM" id="MobiDB-lite"/>
    </source>
</evidence>
<dbReference type="InterPro" id="IPR009628">
    <property type="entry name" value="Phage_tape_measure_N"/>
</dbReference>
<accession>A0A6S5TZS8</accession>
<organism evidence="5 6">
    <name type="scientific">Pseudomonas putida</name>
    <name type="common">Arthrobacter siderocapsulatus</name>
    <dbReference type="NCBI Taxonomy" id="303"/>
    <lineage>
        <taxon>Bacteria</taxon>
        <taxon>Pseudomonadati</taxon>
        <taxon>Pseudomonadota</taxon>
        <taxon>Gammaproteobacteria</taxon>
        <taxon>Pseudomonadales</taxon>
        <taxon>Pseudomonadaceae</taxon>
        <taxon>Pseudomonas</taxon>
    </lineage>
</organism>
<evidence type="ECO:0000256" key="1">
    <source>
        <dbReference type="SAM" id="Coils"/>
    </source>
</evidence>
<keyword evidence="3" id="KW-1133">Transmembrane helix</keyword>
<dbReference type="AlphaFoldDB" id="A0A6S5TZS8"/>
<gene>
    <name evidence="5" type="ORF">WP8W18C01_32160</name>
</gene>
<feature type="region of interest" description="Disordered" evidence="2">
    <location>
        <begin position="1"/>
        <end position="25"/>
    </location>
</feature>
<feature type="region of interest" description="Disordered" evidence="2">
    <location>
        <begin position="933"/>
        <end position="958"/>
    </location>
</feature>
<dbReference type="EMBL" id="AP022227">
    <property type="protein sequence ID" value="BBT40875.1"/>
    <property type="molecule type" value="Genomic_DNA"/>
</dbReference>
<protein>
    <recommendedName>
        <fullName evidence="4">Bacteriophage tail tape measure N-terminal domain-containing protein</fullName>
    </recommendedName>
</protein>
<evidence type="ECO:0000313" key="6">
    <source>
        <dbReference type="Proteomes" id="UP000515680"/>
    </source>
</evidence>
<feature type="transmembrane region" description="Helical" evidence="3">
    <location>
        <begin position="848"/>
        <end position="879"/>
    </location>
</feature>
<feature type="coiled-coil region" evidence="1">
    <location>
        <begin position="638"/>
        <end position="665"/>
    </location>
</feature>
<evidence type="ECO:0000313" key="5">
    <source>
        <dbReference type="EMBL" id="BBT40875.1"/>
    </source>
</evidence>
<reference evidence="5 6" key="1">
    <citation type="submission" date="2019-12" db="EMBL/GenBank/DDBJ databases">
        <title>complete genome sequences of Pseudomonas putida str. WP8-W18-CRE-01 isolated from wastewater treatment plant effluent.</title>
        <authorList>
            <person name="Sekizuka T."/>
            <person name="Itokawa K."/>
            <person name="Yatsu K."/>
            <person name="Inamine Y."/>
            <person name="Kuroda M."/>
        </authorList>
    </citation>
    <scope>NUCLEOTIDE SEQUENCE [LARGE SCALE GENOMIC DNA]</scope>
    <source>
        <strain evidence="5 6">WP8-W18-CRE-01</strain>
    </source>
</reference>
<feature type="coiled-coil region" evidence="1">
    <location>
        <begin position="417"/>
        <end position="454"/>
    </location>
</feature>
<feature type="domain" description="Bacteriophage tail tape measure N-terminal" evidence="4">
    <location>
        <begin position="113"/>
        <end position="316"/>
    </location>
</feature>
<dbReference type="Proteomes" id="UP000515680">
    <property type="component" value="Chromosome"/>
</dbReference>
<keyword evidence="3" id="KW-0812">Transmembrane</keyword>
<keyword evidence="1" id="KW-0175">Coiled coil</keyword>
<proteinExistence type="predicted"/>
<name>A0A6S5TZS8_PSEPU</name>
<evidence type="ECO:0000259" key="4">
    <source>
        <dbReference type="Pfam" id="PF06791"/>
    </source>
</evidence>
<dbReference type="RefSeq" id="WP_182815617.1">
    <property type="nucleotide sequence ID" value="NZ_AP022227.1"/>
</dbReference>
<sequence length="1010" mass="107047">MAQESRLAVTIDSRGAKRNADDLTGSLERMERAGEAAAASADGVSSSLDNQRKELSQLLGQINPTVAALGRLDDMQEKLAKFKKAGIVESDTFVEYTQRINTMRDALGETAEGMSKAGMSAKAYQAALRGVPAQFTDIAVSLQSGQAPLTVLLQQGGQLKDMFGGVGPAAQALGGYILGLVNPFTVAAAAAGALAVAYYKGSEQSDALRDSLILTGNFSKASEAQLISLAESADQVTGTFGQAAGALAQLTAAGENTTGNFKLITTTAVEMQRVTGKAVEDTVAEFIKLGKDPVAGIVELDEKYRFLTASMYAQIKALSDQGKAVAAADLAERTYAEAMGQRTSKIRENLGVIERGWLNIKDATNEVLDAFASIGRKSAESEQSAITRLQQELAYRTSLLDTGYEDDTTRSRIAEIEKEIAQKKEILDLNRKTLEEEEKRRRVQEEGRKGLEALDSSYKSALTQTQRLNKDLTDLDKAKAKAVAAGVFTAAEEAKYATARKNIEQEIADIKTREAKKNAPKNVNRGVAEAENTFARLYGQYDPAAQAARALTKEQAQLDLALSKGKITQEEYSKALAQASLNYAAAIKGARGLTQAEQYRAQLDRQLATQRAQYDAEAAAVGMGSLQADRMQQRIRLEQETNDRILQLRTELANATTEKQRQDLQAQIDLTAEYLPKQLQAMQVGWGQMDQQLLNATNGWTAALQNFQNSANDVAGQTQSLFSNAFYGISADAGRAFEGMVFDGMTFSDAMSMITENMLRGVVGALGEMAAQWAVNQALQLAFGKTQDALGAAEMARIAAETTAKTTSIAAVTTAKISADGAMTASSLAATATTTSAQTAAAATTASAWLPAALVASVGSFGAAAIVGGTALLAAFALFKGFKTGGYVSGPGSGTSDSIPARLSNGEFVVNAEATKRNRSLLEAINSNERVSVSGGGGRTIVQSGNGRGGERDKPAGGEVNVPIQVYVQAQPGMSDAEARRQGQLAGEGVRDVVRQVIQDEQRPGGMLSS</sequence>